<comment type="caution">
    <text evidence="2">The sequence shown here is derived from an EMBL/GenBank/DDBJ whole genome shotgun (WGS) entry which is preliminary data.</text>
</comment>
<proteinExistence type="predicted"/>
<evidence type="ECO:0000313" key="3">
    <source>
        <dbReference type="Proteomes" id="UP000593562"/>
    </source>
</evidence>
<dbReference type="InterPro" id="IPR036259">
    <property type="entry name" value="MFS_trans_sf"/>
</dbReference>
<keyword evidence="1" id="KW-0812">Transmembrane</keyword>
<accession>A0A7J7DVC6</accession>
<keyword evidence="1" id="KW-1133">Transmembrane helix</keyword>
<feature type="transmembrane region" description="Helical" evidence="1">
    <location>
        <begin position="40"/>
        <end position="64"/>
    </location>
</feature>
<keyword evidence="1" id="KW-0472">Membrane</keyword>
<sequence>MTISMGNYIGTLLVSLVHKYTGRENNWLPDWNLNRGRLEYYYLLVSGIQVINLVYYLICAWFYTYKAIEEISIKEGDGDEEDKIPHKRLSDANANGDLELANDIE</sequence>
<dbReference type="PANTHER" id="PTHR11654">
    <property type="entry name" value="OLIGOPEPTIDE TRANSPORTER-RELATED"/>
    <property type="match status" value="1"/>
</dbReference>
<dbReference type="AlphaFoldDB" id="A0A7J7DVC6"/>
<dbReference type="Proteomes" id="UP000593562">
    <property type="component" value="Unassembled WGS sequence"/>
</dbReference>
<name>A0A7J7DVC6_TRIWF</name>
<evidence type="ECO:0000256" key="1">
    <source>
        <dbReference type="SAM" id="Phobius"/>
    </source>
</evidence>
<organism evidence="2 3">
    <name type="scientific">Tripterygium wilfordii</name>
    <name type="common">Thunder God vine</name>
    <dbReference type="NCBI Taxonomy" id="458696"/>
    <lineage>
        <taxon>Eukaryota</taxon>
        <taxon>Viridiplantae</taxon>
        <taxon>Streptophyta</taxon>
        <taxon>Embryophyta</taxon>
        <taxon>Tracheophyta</taxon>
        <taxon>Spermatophyta</taxon>
        <taxon>Magnoliopsida</taxon>
        <taxon>eudicotyledons</taxon>
        <taxon>Gunneridae</taxon>
        <taxon>Pentapetalae</taxon>
        <taxon>rosids</taxon>
        <taxon>fabids</taxon>
        <taxon>Celastrales</taxon>
        <taxon>Celastraceae</taxon>
        <taxon>Tripterygium</taxon>
    </lineage>
</organism>
<protein>
    <submittedName>
        <fullName evidence="2">Protein NRT1/ PTR FAMILY 3.1-like</fullName>
    </submittedName>
</protein>
<keyword evidence="3" id="KW-1185">Reference proteome</keyword>
<dbReference type="InParanoid" id="A0A7J7DVC6"/>
<dbReference type="Gene3D" id="1.20.1250.20">
    <property type="entry name" value="MFS general substrate transporter like domains"/>
    <property type="match status" value="1"/>
</dbReference>
<gene>
    <name evidence="2" type="ORF">HS088_TW03G00649</name>
</gene>
<reference evidence="2 3" key="1">
    <citation type="journal article" date="2020" name="Nat. Commun.">
        <title>Genome of Tripterygium wilfordii and identification of cytochrome P450 involved in triptolide biosynthesis.</title>
        <authorList>
            <person name="Tu L."/>
            <person name="Su P."/>
            <person name="Zhang Z."/>
            <person name="Gao L."/>
            <person name="Wang J."/>
            <person name="Hu T."/>
            <person name="Zhou J."/>
            <person name="Zhang Y."/>
            <person name="Zhao Y."/>
            <person name="Liu Y."/>
            <person name="Song Y."/>
            <person name="Tong Y."/>
            <person name="Lu Y."/>
            <person name="Yang J."/>
            <person name="Xu C."/>
            <person name="Jia M."/>
            <person name="Peters R.J."/>
            <person name="Huang L."/>
            <person name="Gao W."/>
        </authorList>
    </citation>
    <scope>NUCLEOTIDE SEQUENCE [LARGE SCALE GENOMIC DNA]</scope>
    <source>
        <strain evidence="3">cv. XIE 37</strain>
        <tissue evidence="2">Leaf</tissue>
    </source>
</reference>
<dbReference type="EMBL" id="JAAARO010000003">
    <property type="protein sequence ID" value="KAF5750315.1"/>
    <property type="molecule type" value="Genomic_DNA"/>
</dbReference>
<evidence type="ECO:0000313" key="2">
    <source>
        <dbReference type="EMBL" id="KAF5750315.1"/>
    </source>
</evidence>